<sequence length="212" mass="23536">MSASDLAPFVAAVLKDRTVAGMVQENKELKSKLTDSDNERLLVEVTGQHGLPIYYKGSMKNGGRSGDNHWCVHLEENNTFLPLIILPDLEIWLGGTLVHQFKYITDSSTRLSGGLFQVDNESDGGIGSIQVTTGAARYPPVVYCIFGKIGPMLRTDYEELAMMDVTQLMDLYQNRPALINVGHIMFDKTKIRGIMALLEKLGTDIMEPFQPN</sequence>
<dbReference type="KEGG" id="fcy:FRACYDRAFT_244899"/>
<organism evidence="1 2">
    <name type="scientific">Fragilariopsis cylindrus CCMP1102</name>
    <dbReference type="NCBI Taxonomy" id="635003"/>
    <lineage>
        <taxon>Eukaryota</taxon>
        <taxon>Sar</taxon>
        <taxon>Stramenopiles</taxon>
        <taxon>Ochrophyta</taxon>
        <taxon>Bacillariophyta</taxon>
        <taxon>Bacillariophyceae</taxon>
        <taxon>Bacillariophycidae</taxon>
        <taxon>Bacillariales</taxon>
        <taxon>Bacillariaceae</taxon>
        <taxon>Fragilariopsis</taxon>
    </lineage>
</organism>
<dbReference type="Proteomes" id="UP000095751">
    <property type="component" value="Unassembled WGS sequence"/>
</dbReference>
<evidence type="ECO:0000313" key="1">
    <source>
        <dbReference type="EMBL" id="OEU11776.1"/>
    </source>
</evidence>
<name>A0A1E7F0Z1_9STRA</name>
<dbReference type="InParanoid" id="A0A1E7F0Z1"/>
<evidence type="ECO:0000313" key="2">
    <source>
        <dbReference type="Proteomes" id="UP000095751"/>
    </source>
</evidence>
<reference evidence="1 2" key="1">
    <citation type="submission" date="2016-09" db="EMBL/GenBank/DDBJ databases">
        <title>Extensive genetic diversity and differential bi-allelic expression allows diatom success in the polar Southern Ocean.</title>
        <authorList>
            <consortium name="DOE Joint Genome Institute"/>
            <person name="Mock T."/>
            <person name="Otillar R.P."/>
            <person name="Strauss J."/>
            <person name="Dupont C."/>
            <person name="Frickenhaus S."/>
            <person name="Maumus F."/>
            <person name="Mcmullan M."/>
            <person name="Sanges R."/>
            <person name="Schmutz J."/>
            <person name="Toseland A."/>
            <person name="Valas R."/>
            <person name="Veluchamy A."/>
            <person name="Ward B.J."/>
            <person name="Allen A."/>
            <person name="Barry K."/>
            <person name="Falciatore A."/>
            <person name="Ferrante M."/>
            <person name="Fortunato A.E."/>
            <person name="Gloeckner G."/>
            <person name="Gruber A."/>
            <person name="Hipkin R."/>
            <person name="Janech M."/>
            <person name="Kroth P."/>
            <person name="Leese F."/>
            <person name="Lindquist E."/>
            <person name="Lyon B.R."/>
            <person name="Martin J."/>
            <person name="Mayer C."/>
            <person name="Parker M."/>
            <person name="Quesneville H."/>
            <person name="Raymond J."/>
            <person name="Uhlig C."/>
            <person name="Valentin K.U."/>
            <person name="Worden A.Z."/>
            <person name="Armbrust E.V."/>
            <person name="Bowler C."/>
            <person name="Green B."/>
            <person name="Moulton V."/>
            <person name="Van Oosterhout C."/>
            <person name="Grigoriev I."/>
        </authorList>
    </citation>
    <scope>NUCLEOTIDE SEQUENCE [LARGE SCALE GENOMIC DNA]</scope>
    <source>
        <strain evidence="1 2">CCMP1102</strain>
    </source>
</reference>
<dbReference type="AlphaFoldDB" id="A0A1E7F0Z1"/>
<protein>
    <submittedName>
        <fullName evidence="1">Uncharacterized protein</fullName>
    </submittedName>
</protein>
<proteinExistence type="predicted"/>
<dbReference type="EMBL" id="KV784366">
    <property type="protein sequence ID" value="OEU11776.1"/>
    <property type="molecule type" value="Genomic_DNA"/>
</dbReference>
<gene>
    <name evidence="1" type="ORF">FRACYDRAFT_244899</name>
</gene>
<keyword evidence="2" id="KW-1185">Reference proteome</keyword>
<dbReference type="OrthoDB" id="54947at2759"/>
<accession>A0A1E7F0Z1</accession>